<reference evidence="1 2" key="1">
    <citation type="submission" date="2008-07" db="EMBL/GenBank/DDBJ databases">
        <authorList>
            <person name="El-Sayed N."/>
            <person name="Caler E."/>
            <person name="Inman J."/>
            <person name="Amedeo P."/>
            <person name="Hass B."/>
            <person name="Wortman J."/>
        </authorList>
    </citation>
    <scope>NUCLEOTIDE SEQUENCE [LARGE SCALE GENOMIC DNA]</scope>
    <source>
        <strain evidence="2">ATCC 50983 / TXsc</strain>
    </source>
</reference>
<dbReference type="InParanoid" id="C5L8Y8"/>
<accession>C5L8Y8</accession>
<proteinExistence type="predicted"/>
<evidence type="ECO:0000313" key="1">
    <source>
        <dbReference type="EMBL" id="EER06846.1"/>
    </source>
</evidence>
<dbReference type="EMBL" id="GG680339">
    <property type="protein sequence ID" value="EER06846.1"/>
    <property type="molecule type" value="Genomic_DNA"/>
</dbReference>
<dbReference type="GeneID" id="9056873"/>
<gene>
    <name evidence="1" type="ORF">Pmar_PMAR002215</name>
</gene>
<name>C5L8Y8_PERM5</name>
<dbReference type="RefSeq" id="XP_002775030.1">
    <property type="nucleotide sequence ID" value="XM_002774984.1"/>
</dbReference>
<dbReference type="AlphaFoldDB" id="C5L8Y8"/>
<dbReference type="Proteomes" id="UP000007800">
    <property type="component" value="Unassembled WGS sequence"/>
</dbReference>
<sequence>MAELERFVKDGASKCPGMIKFDTEFDFARYAYIGSQNLLVTTVGGVGALTDFKQGKCPQDL</sequence>
<protein>
    <submittedName>
        <fullName evidence="1">Uncharacterized protein</fullName>
    </submittedName>
</protein>
<organism evidence="2">
    <name type="scientific">Perkinsus marinus (strain ATCC 50983 / TXsc)</name>
    <dbReference type="NCBI Taxonomy" id="423536"/>
    <lineage>
        <taxon>Eukaryota</taxon>
        <taxon>Sar</taxon>
        <taxon>Alveolata</taxon>
        <taxon>Perkinsozoa</taxon>
        <taxon>Perkinsea</taxon>
        <taxon>Perkinsida</taxon>
        <taxon>Perkinsidae</taxon>
        <taxon>Perkinsus</taxon>
    </lineage>
</organism>
<evidence type="ECO:0000313" key="2">
    <source>
        <dbReference type="Proteomes" id="UP000007800"/>
    </source>
</evidence>
<keyword evidence="2" id="KW-1185">Reference proteome</keyword>